<evidence type="ECO:0000256" key="1">
    <source>
        <dbReference type="SAM" id="Phobius"/>
    </source>
</evidence>
<sequence>MTARWRKLWERELGSTVPSYRFLVADSVSESVTRAWKARGYELASTSGSTKALGPLMHRNVLASRAVFIGTTTVGGIVTGGLAFLTGVASLIVGDLVDPGAILTGLSAAGTLGTSGYTGARYLRDPKRLNKKALEDSQNAMWLTPQALGYSFGRQDTDEQRLFHLTVHIAQQISRTPAWNDPVLEDHVSHIDLDHAVSTIGVRLQEIYLLRSELESLRDRRTAPQIDAYQEQLAAAFRSIADRVTAMHDYLGGLGRLSVKLSELQRSEQSREIGERVLDVVARTAADDAALTNLEHLGLAADSHVESIQQLLGELESSAAEFSGEAEAVGLDRELDR</sequence>
<accession>A0A150HCT7</accession>
<evidence type="ECO:0000313" key="2">
    <source>
        <dbReference type="EMBL" id="KXZ59618.1"/>
    </source>
</evidence>
<dbReference type="RefSeq" id="WP_062019358.1">
    <property type="nucleotide sequence ID" value="NZ_LQQC01000002.1"/>
</dbReference>
<proteinExistence type="predicted"/>
<dbReference type="EMBL" id="LQQC01000002">
    <property type="protein sequence ID" value="KXZ59618.1"/>
    <property type="molecule type" value="Genomic_DNA"/>
</dbReference>
<keyword evidence="1" id="KW-0812">Transmembrane</keyword>
<feature type="transmembrane region" description="Helical" evidence="1">
    <location>
        <begin position="66"/>
        <end position="94"/>
    </location>
</feature>
<gene>
    <name evidence="2" type="ORF">Bravens_00088</name>
</gene>
<keyword evidence="1" id="KW-0472">Membrane</keyword>
<keyword evidence="3" id="KW-1185">Reference proteome</keyword>
<reference evidence="2 3" key="1">
    <citation type="submission" date="2016-01" db="EMBL/GenBank/DDBJ databases">
        <title>Use of Whole Genome Sequencing to ascertain that Brevibacterium massiliense (Roux, Raoult 2009) is a later heterotypic synonym of Brevibacterium ravenspurgense (Mages 2008).</title>
        <authorList>
            <person name="Bernier A.-M."/>
            <person name="Burdz T."/>
            <person name="Huynh C."/>
            <person name="Pachecho A.L."/>
            <person name="Wiebe D."/>
            <person name="Bonner C."/>
            <person name="Bernard K."/>
        </authorList>
    </citation>
    <scope>NUCLEOTIDE SEQUENCE [LARGE SCALE GENOMIC DNA]</scope>
    <source>
        <strain evidence="2 3">CCUG56047</strain>
    </source>
</reference>
<protein>
    <submittedName>
        <fullName evidence="2">Uncharacterized protein</fullName>
    </submittedName>
</protein>
<keyword evidence="1" id="KW-1133">Transmembrane helix</keyword>
<comment type="caution">
    <text evidence="2">The sequence shown here is derived from an EMBL/GenBank/DDBJ whole genome shotgun (WGS) entry which is preliminary data.</text>
</comment>
<dbReference type="AlphaFoldDB" id="A0A150HCT7"/>
<dbReference type="Proteomes" id="UP000243589">
    <property type="component" value="Unassembled WGS sequence"/>
</dbReference>
<organism evidence="2 3">
    <name type="scientific">Brevibacterium ravenspurgense</name>
    <dbReference type="NCBI Taxonomy" id="479117"/>
    <lineage>
        <taxon>Bacteria</taxon>
        <taxon>Bacillati</taxon>
        <taxon>Actinomycetota</taxon>
        <taxon>Actinomycetes</taxon>
        <taxon>Micrococcales</taxon>
        <taxon>Brevibacteriaceae</taxon>
        <taxon>Brevibacterium</taxon>
    </lineage>
</organism>
<dbReference type="PATRIC" id="fig|479117.4.peg.86"/>
<name>A0A150HCT7_9MICO</name>
<evidence type="ECO:0000313" key="3">
    <source>
        <dbReference type="Proteomes" id="UP000243589"/>
    </source>
</evidence>
<feature type="transmembrane region" description="Helical" evidence="1">
    <location>
        <begin position="100"/>
        <end position="123"/>
    </location>
</feature>